<gene>
    <name evidence="4" type="ordered locus">Cycma_4559</name>
</gene>
<feature type="chain" id="PRO_5003400699" description="DUF3347 domain-containing protein" evidence="2">
    <location>
        <begin position="24"/>
        <end position="239"/>
    </location>
</feature>
<evidence type="ECO:0000313" key="4">
    <source>
        <dbReference type="EMBL" id="AEL28247.1"/>
    </source>
</evidence>
<dbReference type="PROSITE" id="PS51257">
    <property type="entry name" value="PROKAR_LIPOPROTEIN"/>
    <property type="match status" value="1"/>
</dbReference>
<dbReference type="KEGG" id="cmr:Cycma_4559"/>
<dbReference type="HOGENOM" id="CLU_101306_1_0_10"/>
<dbReference type="STRING" id="880070.Cycma_4559"/>
<name>G0J1N8_CYCMS</name>
<feature type="region of interest" description="Disordered" evidence="1">
    <location>
        <begin position="27"/>
        <end position="53"/>
    </location>
</feature>
<dbReference type="RefSeq" id="WP_014022531.1">
    <property type="nucleotide sequence ID" value="NC_015914.1"/>
</dbReference>
<dbReference type="Pfam" id="PF11827">
    <property type="entry name" value="DUF3347"/>
    <property type="match status" value="1"/>
</dbReference>
<accession>G0J1N8</accession>
<dbReference type="OrthoDB" id="5513217at2"/>
<feature type="domain" description="DUF3347" evidence="3">
    <location>
        <begin position="102"/>
        <end position="193"/>
    </location>
</feature>
<protein>
    <recommendedName>
        <fullName evidence="3">DUF3347 domain-containing protein</fullName>
    </recommendedName>
</protein>
<evidence type="ECO:0000259" key="3">
    <source>
        <dbReference type="Pfam" id="PF11827"/>
    </source>
</evidence>
<keyword evidence="2" id="KW-0732">Signal</keyword>
<evidence type="ECO:0000256" key="2">
    <source>
        <dbReference type="SAM" id="SignalP"/>
    </source>
</evidence>
<dbReference type="EMBL" id="CP002955">
    <property type="protein sequence ID" value="AEL28247.1"/>
    <property type="molecule type" value="Genomic_DNA"/>
</dbReference>
<dbReference type="AlphaFoldDB" id="G0J1N8"/>
<sequence length="239" mass="27047">MKTKKTIFSLLALLLFLILVACKNENKTNRNSTPEMQSHEEMDVESNTGQSSKEVLNGDTDTGSGMHAQHKSLKDNFAHQDIIILENPFQPEKSTKDDLQEVVQAYLLLKDAFVKGDLKRIDDASATMEQKVADVVANSLKEDGLVAWDQHSKLYTGKLKELRHVTSLEEKRSYFSHISEVVYCTVKSFDLKDKMALYAAFCPMAFDGKGAYWISENKEIRNPYNGDKMLKCGKIEEVL</sequence>
<keyword evidence="5" id="KW-1185">Reference proteome</keyword>
<organism evidence="4 5">
    <name type="scientific">Cyclobacterium marinum (strain ATCC 25205 / DSM 745 / LMG 13164 / NCIMB 1802)</name>
    <name type="common">Flectobacillus marinus</name>
    <dbReference type="NCBI Taxonomy" id="880070"/>
    <lineage>
        <taxon>Bacteria</taxon>
        <taxon>Pseudomonadati</taxon>
        <taxon>Bacteroidota</taxon>
        <taxon>Cytophagia</taxon>
        <taxon>Cytophagales</taxon>
        <taxon>Cyclobacteriaceae</taxon>
        <taxon>Cyclobacterium</taxon>
    </lineage>
</organism>
<feature type="signal peptide" evidence="2">
    <location>
        <begin position="1"/>
        <end position="23"/>
    </location>
</feature>
<dbReference type="eggNOG" id="COG0845">
    <property type="taxonomic scope" value="Bacteria"/>
</dbReference>
<dbReference type="Proteomes" id="UP000001635">
    <property type="component" value="Chromosome"/>
</dbReference>
<dbReference type="InterPro" id="IPR021782">
    <property type="entry name" value="DUF3347"/>
</dbReference>
<evidence type="ECO:0000313" key="5">
    <source>
        <dbReference type="Proteomes" id="UP000001635"/>
    </source>
</evidence>
<evidence type="ECO:0000256" key="1">
    <source>
        <dbReference type="SAM" id="MobiDB-lite"/>
    </source>
</evidence>
<proteinExistence type="predicted"/>
<reference evidence="5" key="1">
    <citation type="submission" date="2011-07" db="EMBL/GenBank/DDBJ databases">
        <title>The complete genome of Cyclobacterium marinum DSM 745.</title>
        <authorList>
            <person name="Lucas S."/>
            <person name="Han J."/>
            <person name="Lapidus A."/>
            <person name="Bruce D."/>
            <person name="Goodwin L."/>
            <person name="Pitluck S."/>
            <person name="Peters L."/>
            <person name="Kyrpides N."/>
            <person name="Mavromatis K."/>
            <person name="Ivanova N."/>
            <person name="Ovchinnikova G."/>
            <person name="Chertkov O."/>
            <person name="Detter J.C."/>
            <person name="Tapia R."/>
            <person name="Han C."/>
            <person name="Land M."/>
            <person name="Hauser L."/>
            <person name="Markowitz V."/>
            <person name="Cheng J.-F."/>
            <person name="Hugenholtz P."/>
            <person name="Woyke T."/>
            <person name="Wu D."/>
            <person name="Tindall B."/>
            <person name="Schuetze A."/>
            <person name="Brambilla E."/>
            <person name="Klenk H.-P."/>
            <person name="Eisen J.A."/>
        </authorList>
    </citation>
    <scope>NUCLEOTIDE SEQUENCE [LARGE SCALE GENOMIC DNA]</scope>
    <source>
        <strain evidence="5">ATCC 25205 / DSM 745 / LMG 13164 / NCIMB 1802</strain>
    </source>
</reference>